<organism evidence="2 3">
    <name type="scientific">Zingiber officinale</name>
    <name type="common">Ginger</name>
    <name type="synonym">Amomum zingiber</name>
    <dbReference type="NCBI Taxonomy" id="94328"/>
    <lineage>
        <taxon>Eukaryota</taxon>
        <taxon>Viridiplantae</taxon>
        <taxon>Streptophyta</taxon>
        <taxon>Embryophyta</taxon>
        <taxon>Tracheophyta</taxon>
        <taxon>Spermatophyta</taxon>
        <taxon>Magnoliopsida</taxon>
        <taxon>Liliopsida</taxon>
        <taxon>Zingiberales</taxon>
        <taxon>Zingiberaceae</taxon>
        <taxon>Zingiber</taxon>
    </lineage>
</organism>
<dbReference type="PANTHER" id="PTHR36310:SF1">
    <property type="entry name" value="CYCLIN-DEPENDENT PROTEIN KINASE INHIBITOR SMR11"/>
    <property type="match status" value="1"/>
</dbReference>
<keyword evidence="3" id="KW-1185">Reference proteome</keyword>
<accession>A0A8J5KCU2</accession>
<name>A0A8J5KCU2_ZINOF</name>
<dbReference type="InterPro" id="IPR038971">
    <property type="entry name" value="SMR11/SMR16"/>
</dbReference>
<dbReference type="EMBL" id="JACMSC010000016">
    <property type="protein sequence ID" value="KAG6481546.1"/>
    <property type="molecule type" value="Genomic_DNA"/>
</dbReference>
<comment type="caution">
    <text evidence="2">The sequence shown here is derived from an EMBL/GenBank/DDBJ whole genome shotgun (WGS) entry which is preliminary data.</text>
</comment>
<dbReference type="AlphaFoldDB" id="A0A8J5KCU2"/>
<evidence type="ECO:0000256" key="1">
    <source>
        <dbReference type="SAM" id="MobiDB-lite"/>
    </source>
</evidence>
<dbReference type="Proteomes" id="UP000734854">
    <property type="component" value="Unassembled WGS sequence"/>
</dbReference>
<evidence type="ECO:0000313" key="3">
    <source>
        <dbReference type="Proteomes" id="UP000734854"/>
    </source>
</evidence>
<reference evidence="2 3" key="1">
    <citation type="submission" date="2020-08" db="EMBL/GenBank/DDBJ databases">
        <title>Plant Genome Project.</title>
        <authorList>
            <person name="Zhang R.-G."/>
        </authorList>
    </citation>
    <scope>NUCLEOTIDE SEQUENCE [LARGE SCALE GENOMIC DNA]</scope>
    <source>
        <tissue evidence="2">Rhizome</tissue>
    </source>
</reference>
<gene>
    <name evidence="2" type="ORF">ZIOFF_058150</name>
</gene>
<feature type="region of interest" description="Disordered" evidence="1">
    <location>
        <begin position="60"/>
        <end position="95"/>
    </location>
</feature>
<evidence type="ECO:0000313" key="2">
    <source>
        <dbReference type="EMBL" id="KAG6481546.1"/>
    </source>
</evidence>
<dbReference type="OrthoDB" id="777328at2759"/>
<proteinExistence type="predicted"/>
<dbReference type="PANTHER" id="PTHR36310">
    <property type="entry name" value="CYCLIN-DEPENDENT PROTEIN KINASE INHIBITOR SMR11"/>
    <property type="match status" value="1"/>
</dbReference>
<sequence>MESEALKIPSFEKVRSSESDGMGIFKTGSLTKVEEVNGGQNVYGLDPSIEFIDGKEVCPATPSTDRESLDLPCSPDRSEDQETFSGSHTPKEHIFDPFAPLPQELLFAPKKKTPEGAHIPLRRQLNFDDCGDLGQIKDNVRDDELSELVYQSFLELIVSSQLHGISAHKKSDPYKSSDHLNTPVLVAFLTGIAETCPPAPKRQPAKSRKCNPGVCRKLDFSGCLT</sequence>
<feature type="region of interest" description="Disordered" evidence="1">
    <location>
        <begin position="1"/>
        <end position="23"/>
    </location>
</feature>
<protein>
    <submittedName>
        <fullName evidence="2">Uncharacterized protein</fullName>
    </submittedName>
</protein>